<dbReference type="Proteomes" id="UP001596312">
    <property type="component" value="Unassembled WGS sequence"/>
</dbReference>
<dbReference type="EMBL" id="JBHSXQ010000003">
    <property type="protein sequence ID" value="MFC6905455.1"/>
    <property type="molecule type" value="Genomic_DNA"/>
</dbReference>
<gene>
    <name evidence="1" type="ORF">ACFQGH_09640</name>
</gene>
<dbReference type="AlphaFoldDB" id="A0ABD5V5U7"/>
<organism evidence="1 2">
    <name type="scientific">Halalkalicoccus tibetensis</name>
    <dbReference type="NCBI Taxonomy" id="175632"/>
    <lineage>
        <taxon>Archaea</taxon>
        <taxon>Methanobacteriati</taxon>
        <taxon>Methanobacteriota</taxon>
        <taxon>Stenosarchaea group</taxon>
        <taxon>Halobacteria</taxon>
        <taxon>Halobacteriales</taxon>
        <taxon>Halococcaceae</taxon>
        <taxon>Halalkalicoccus</taxon>
    </lineage>
</organism>
<keyword evidence="2" id="KW-1185">Reference proteome</keyword>
<dbReference type="Gene3D" id="2.30.110.10">
    <property type="entry name" value="Electron Transport, Fmn-binding Protein, Chain A"/>
    <property type="match status" value="1"/>
</dbReference>
<proteinExistence type="predicted"/>
<comment type="caution">
    <text evidence="1">The sequence shown here is derived from an EMBL/GenBank/DDBJ whole genome shotgun (WGS) entry which is preliminary data.</text>
</comment>
<dbReference type="RefSeq" id="WP_340603980.1">
    <property type="nucleotide sequence ID" value="NZ_JBBMXV010000003.1"/>
</dbReference>
<evidence type="ECO:0000313" key="2">
    <source>
        <dbReference type="Proteomes" id="UP001596312"/>
    </source>
</evidence>
<accession>A0ABD5V5U7</accession>
<protein>
    <submittedName>
        <fullName evidence="1">Pyridoxamine 5'-phosphate oxidase family protein</fullName>
    </submittedName>
</protein>
<dbReference type="SUPFAM" id="SSF50475">
    <property type="entry name" value="FMN-binding split barrel"/>
    <property type="match status" value="1"/>
</dbReference>
<reference evidence="1 2" key="1">
    <citation type="journal article" date="2019" name="Int. J. Syst. Evol. Microbiol.">
        <title>The Global Catalogue of Microorganisms (GCM) 10K type strain sequencing project: providing services to taxonomists for standard genome sequencing and annotation.</title>
        <authorList>
            <consortium name="The Broad Institute Genomics Platform"/>
            <consortium name="The Broad Institute Genome Sequencing Center for Infectious Disease"/>
            <person name="Wu L."/>
            <person name="Ma J."/>
        </authorList>
    </citation>
    <scope>NUCLEOTIDE SEQUENCE [LARGE SCALE GENOMIC DNA]</scope>
    <source>
        <strain evidence="1 2">CGMCC 1.3240</strain>
    </source>
</reference>
<dbReference type="InterPro" id="IPR012349">
    <property type="entry name" value="Split_barrel_FMN-bd"/>
</dbReference>
<name>A0ABD5V5U7_9EURY</name>
<sequence length="147" mass="17268">MEIVENTLDVKVDAFLDQPLFCFFAQQSDDGPRLSPLWFLWEEEIIWNVARLSGRSYPDRVSQYPQTAIAIVDFDSSTGRVEHVGMRGQAVLKPYDEDRAERLFQKYLGEEKSEWPEMFVEFDTDDYRLIKFEPETVVARDQSYPTQ</sequence>
<evidence type="ECO:0000313" key="1">
    <source>
        <dbReference type="EMBL" id="MFC6905455.1"/>
    </source>
</evidence>